<dbReference type="EMBL" id="LGSR01000020">
    <property type="protein sequence ID" value="KOS18966.1"/>
    <property type="molecule type" value="Genomic_DNA"/>
</dbReference>
<proteinExistence type="inferred from homology"/>
<evidence type="ECO:0000256" key="1">
    <source>
        <dbReference type="ARBA" id="ARBA00018517"/>
    </source>
</evidence>
<comment type="similarity">
    <text evidence="2">Belongs to the methyltransferase superfamily. Trimethylguanosine synthase family.</text>
</comment>
<sequence length="279" mass="31758">MGSLNARIGAQPSPYLMSPAEELPLTDDCHHYEGKHEVPWDIQKYFSQRYSIFSLYDEGVHMTDDAWFGVTPEPIANQIAYEFEVQDEERRRPERVLIDCFSGAGGNTIAFSLTNRWDRIIAVEKDAATLACAQHNARIYHDARCEDEGNDGDGDGGLGRIKWVHGDSFRYLDLLLNDPGKLHPDLRVEATRAVIFASPPWGGPGYRTDEIFDLDTMQPYSLRDLHQAYRRMDHFLFLPRTSDIRQIAKLAPEGRKIEIAQYCMEGASKAMGAYILRDK</sequence>
<evidence type="ECO:0000256" key="3">
    <source>
        <dbReference type="ARBA" id="ARBA00047418"/>
    </source>
</evidence>
<protein>
    <recommendedName>
        <fullName evidence="1">Trimethylguanosine synthase</fullName>
    </recommendedName>
    <alternativeName>
        <fullName evidence="7">Cap-specific guanine-N(2) methyltransferase</fullName>
    </alternativeName>
</protein>
<dbReference type="Pfam" id="PF09445">
    <property type="entry name" value="Methyltransf_15"/>
    <property type="match status" value="1"/>
</dbReference>
<dbReference type="PANTHER" id="PTHR14741">
    <property type="entry name" value="S-ADENOSYLMETHIONINE-DEPENDENT METHYLTRANSFERASE RELATED"/>
    <property type="match status" value="1"/>
</dbReference>
<evidence type="ECO:0000313" key="8">
    <source>
        <dbReference type="EMBL" id="KOS18966.1"/>
    </source>
</evidence>
<comment type="catalytic activity">
    <reaction evidence="4">
        <text>a 5'-end (N(7)-methyl 5'-triphosphoguanosine)-ribonucleoside in snoRNA + S-adenosyl-L-methionine = a 5'-end (N(2),N(7)-dimethyl 5'-triphosphoguanosine)-ribonucleoside in snoRNA + S-adenosyl-L-homocysteine + H(+)</text>
        <dbReference type="Rhea" id="RHEA:78475"/>
        <dbReference type="Rhea" id="RHEA-COMP:19086"/>
        <dbReference type="Rhea" id="RHEA-COMP:19088"/>
        <dbReference type="ChEBI" id="CHEBI:15378"/>
        <dbReference type="ChEBI" id="CHEBI:57856"/>
        <dbReference type="ChEBI" id="CHEBI:59789"/>
        <dbReference type="ChEBI" id="CHEBI:156461"/>
        <dbReference type="ChEBI" id="CHEBI:172880"/>
    </reaction>
    <physiologicalReaction direction="left-to-right" evidence="4">
        <dbReference type="Rhea" id="RHEA:78476"/>
    </physiologicalReaction>
</comment>
<reference evidence="8 9" key="1">
    <citation type="submission" date="2015-07" db="EMBL/GenBank/DDBJ databases">
        <title>The genome of the fungus Escovopsis weberi, a specialized disease agent of ant agriculture.</title>
        <authorList>
            <person name="de Man T.J."/>
            <person name="Stajich J.E."/>
            <person name="Kubicek C.P."/>
            <person name="Chenthamara K."/>
            <person name="Atanasova L."/>
            <person name="Druzhinina I.S."/>
            <person name="Birnbaum S."/>
            <person name="Barribeau S.M."/>
            <person name="Teiling C."/>
            <person name="Suen G."/>
            <person name="Currie C."/>
            <person name="Gerardo N.M."/>
        </authorList>
    </citation>
    <scope>NUCLEOTIDE SEQUENCE [LARGE SCALE GENOMIC DNA]</scope>
</reference>
<dbReference type="Proteomes" id="UP000053831">
    <property type="component" value="Unassembled WGS sequence"/>
</dbReference>
<dbReference type="InterPro" id="IPR019012">
    <property type="entry name" value="RNA_cap_Gua-N2-MeTrfase"/>
</dbReference>
<comment type="catalytic activity">
    <reaction evidence="3">
        <text>a 5'-end (N(2),N(7)-dimethyl 5'-triphosphoguanosine)-ribonucleoside in snoRNA + S-adenosyl-L-methionine = a 5'-end (N(2),N(2),N(7)-trimethyl 5'-triphosphoguanosine)-ribonucleoside in snoRNA + S-adenosyl-L-homocysteine + H(+)</text>
        <dbReference type="Rhea" id="RHEA:78507"/>
        <dbReference type="Rhea" id="RHEA-COMP:19088"/>
        <dbReference type="Rhea" id="RHEA-COMP:19090"/>
        <dbReference type="ChEBI" id="CHEBI:15378"/>
        <dbReference type="ChEBI" id="CHEBI:57856"/>
        <dbReference type="ChEBI" id="CHEBI:59789"/>
        <dbReference type="ChEBI" id="CHEBI:167623"/>
        <dbReference type="ChEBI" id="CHEBI:172880"/>
    </reaction>
    <physiologicalReaction direction="left-to-right" evidence="3">
        <dbReference type="Rhea" id="RHEA:78508"/>
    </physiologicalReaction>
</comment>
<dbReference type="OrthoDB" id="194443at2759"/>
<evidence type="ECO:0000256" key="7">
    <source>
        <dbReference type="ARBA" id="ARBA00049790"/>
    </source>
</evidence>
<comment type="catalytic activity">
    <reaction evidence="6">
        <text>a 5'-end (N(7)-methyl 5'-triphosphoguanosine)-ribonucleoside in snRNA + S-adenosyl-L-methionine = a 5'-end (N(2),N(7)-dimethyl 5'-triphosphoguanosine)-ribonucleoside in snRNA + S-adenosyl-L-homocysteine + H(+)</text>
        <dbReference type="Rhea" id="RHEA:78471"/>
        <dbReference type="Rhea" id="RHEA-COMP:19085"/>
        <dbReference type="Rhea" id="RHEA-COMP:19087"/>
        <dbReference type="ChEBI" id="CHEBI:15378"/>
        <dbReference type="ChEBI" id="CHEBI:57856"/>
        <dbReference type="ChEBI" id="CHEBI:59789"/>
        <dbReference type="ChEBI" id="CHEBI:156461"/>
        <dbReference type="ChEBI" id="CHEBI:172880"/>
    </reaction>
    <physiologicalReaction direction="left-to-right" evidence="6">
        <dbReference type="Rhea" id="RHEA:78472"/>
    </physiologicalReaction>
</comment>
<evidence type="ECO:0000256" key="5">
    <source>
        <dbReference type="ARBA" id="ARBA00048763"/>
    </source>
</evidence>
<name>A0A0M8MTB1_ESCWE</name>
<evidence type="ECO:0000313" key="9">
    <source>
        <dbReference type="Proteomes" id="UP000053831"/>
    </source>
</evidence>
<keyword evidence="9" id="KW-1185">Reference proteome</keyword>
<dbReference type="Gene3D" id="3.40.50.150">
    <property type="entry name" value="Vaccinia Virus protein VP39"/>
    <property type="match status" value="1"/>
</dbReference>
<evidence type="ECO:0000256" key="4">
    <source>
        <dbReference type="ARBA" id="ARBA00048740"/>
    </source>
</evidence>
<organism evidence="8 9">
    <name type="scientific">Escovopsis weberi</name>
    <dbReference type="NCBI Taxonomy" id="150374"/>
    <lineage>
        <taxon>Eukaryota</taxon>
        <taxon>Fungi</taxon>
        <taxon>Dikarya</taxon>
        <taxon>Ascomycota</taxon>
        <taxon>Pezizomycotina</taxon>
        <taxon>Sordariomycetes</taxon>
        <taxon>Hypocreomycetidae</taxon>
        <taxon>Hypocreales</taxon>
        <taxon>Hypocreaceae</taxon>
        <taxon>Escovopsis</taxon>
    </lineage>
</organism>
<dbReference type="InterPro" id="IPR029063">
    <property type="entry name" value="SAM-dependent_MTases_sf"/>
</dbReference>
<dbReference type="AlphaFoldDB" id="A0A0M8MTB1"/>
<accession>A0A0M8MTB1</accession>
<comment type="caution">
    <text evidence="8">The sequence shown here is derived from an EMBL/GenBank/DDBJ whole genome shotgun (WGS) entry which is preliminary data.</text>
</comment>
<evidence type="ECO:0000256" key="2">
    <source>
        <dbReference type="ARBA" id="ARBA00025783"/>
    </source>
</evidence>
<dbReference type="GO" id="GO:0071164">
    <property type="term" value="F:RNA cap trimethylguanosine synthase activity"/>
    <property type="evidence" value="ECO:0007669"/>
    <property type="project" value="TreeGrafter"/>
</dbReference>
<gene>
    <name evidence="8" type="ORF">ESCO_000846</name>
</gene>
<evidence type="ECO:0000256" key="6">
    <source>
        <dbReference type="ARBA" id="ARBA00049075"/>
    </source>
</evidence>
<dbReference type="PANTHER" id="PTHR14741:SF32">
    <property type="entry name" value="TRIMETHYLGUANOSINE SYNTHASE"/>
    <property type="match status" value="1"/>
</dbReference>
<dbReference type="SUPFAM" id="SSF53335">
    <property type="entry name" value="S-adenosyl-L-methionine-dependent methyltransferases"/>
    <property type="match status" value="1"/>
</dbReference>
<dbReference type="STRING" id="150374.A0A0M8MTB1"/>
<dbReference type="GO" id="GO:0005634">
    <property type="term" value="C:nucleus"/>
    <property type="evidence" value="ECO:0007669"/>
    <property type="project" value="TreeGrafter"/>
</dbReference>
<comment type="catalytic activity">
    <reaction evidence="5">
        <text>a 5'-end (N(2),N(7)-dimethyl 5'-triphosphoguanosine)-ribonucleoside in snRNA + S-adenosyl-L-methionine = a 5'-end (N(2),N(2),N(7)-trimethyl 5'-triphosphoguanosine)-ribonucleoside in snRNA + S-adenosyl-L-homocysteine + H(+)</text>
        <dbReference type="Rhea" id="RHEA:78479"/>
        <dbReference type="Rhea" id="RHEA-COMP:19087"/>
        <dbReference type="Rhea" id="RHEA-COMP:19089"/>
        <dbReference type="ChEBI" id="CHEBI:15378"/>
        <dbReference type="ChEBI" id="CHEBI:57856"/>
        <dbReference type="ChEBI" id="CHEBI:59789"/>
        <dbReference type="ChEBI" id="CHEBI:167623"/>
        <dbReference type="ChEBI" id="CHEBI:172880"/>
    </reaction>
    <physiologicalReaction direction="left-to-right" evidence="5">
        <dbReference type="Rhea" id="RHEA:78480"/>
    </physiologicalReaction>
</comment>